<evidence type="ECO:0000313" key="2">
    <source>
        <dbReference type="EMBL" id="KAF7260162.1"/>
    </source>
</evidence>
<organism evidence="2 3">
    <name type="scientific">Paragonimus skrjabini miyazakii</name>
    <dbReference type="NCBI Taxonomy" id="59628"/>
    <lineage>
        <taxon>Eukaryota</taxon>
        <taxon>Metazoa</taxon>
        <taxon>Spiralia</taxon>
        <taxon>Lophotrochozoa</taxon>
        <taxon>Platyhelminthes</taxon>
        <taxon>Trematoda</taxon>
        <taxon>Digenea</taxon>
        <taxon>Plagiorchiida</taxon>
        <taxon>Troglotremata</taxon>
        <taxon>Troglotrematidae</taxon>
        <taxon>Paragonimus</taxon>
    </lineage>
</organism>
<dbReference type="Proteomes" id="UP000822476">
    <property type="component" value="Unassembled WGS sequence"/>
</dbReference>
<dbReference type="AlphaFoldDB" id="A0A8S9YZV8"/>
<gene>
    <name evidence="2" type="ORF">EG68_02729</name>
</gene>
<proteinExistence type="predicted"/>
<protein>
    <submittedName>
        <fullName evidence="2">Uncharacterized protein</fullName>
    </submittedName>
</protein>
<evidence type="ECO:0000256" key="1">
    <source>
        <dbReference type="SAM" id="MobiDB-lite"/>
    </source>
</evidence>
<keyword evidence="3" id="KW-1185">Reference proteome</keyword>
<reference evidence="2" key="1">
    <citation type="submission" date="2019-07" db="EMBL/GenBank/DDBJ databases">
        <title>Annotation for the trematode Paragonimus miyazaki's.</title>
        <authorList>
            <person name="Choi Y.-J."/>
        </authorList>
    </citation>
    <scope>NUCLEOTIDE SEQUENCE</scope>
    <source>
        <strain evidence="2">Japan</strain>
    </source>
</reference>
<feature type="compositionally biased region" description="Polar residues" evidence="1">
    <location>
        <begin position="347"/>
        <end position="356"/>
    </location>
</feature>
<dbReference type="OrthoDB" id="6229385at2759"/>
<accession>A0A8S9YZV8</accession>
<sequence>MTEGLKDLLKVQVKQNEDAVHEEFKQEHPCEHGDCRPGFVYPAFLKYESVQKSIILSKNSSKRFVNKPGFLDPFAVVQVCLPLIEAVTHRPLKHRKAGETEESVYCEGIQIYLRTWTSDEDIESAVEKYIKFPCALVLRAAVRGSHVRALHFLLSYLRARGPLMNWEIRPGNDEVMSRCLNTVLTGQLKQLSDLEFTSAVLIGRYLQYLTALAYSHKLFYFRMILAKVWGPLFLRPVFAPIYQVTIEPAQEKQRIELGIAIFAKVLESANWHIFEPFEGMDKVMCDEPEADFHQRTPDDHDPENTYLNIPQRLNGTMSDQMKEESIQFALKNAKTTCPVHPTECFPSDNQSTQPASNVRIPFAPDGCRLR</sequence>
<comment type="caution">
    <text evidence="2">The sequence shown here is derived from an EMBL/GenBank/DDBJ whole genome shotgun (WGS) entry which is preliminary data.</text>
</comment>
<name>A0A8S9YZV8_9TREM</name>
<feature type="region of interest" description="Disordered" evidence="1">
    <location>
        <begin position="346"/>
        <end position="370"/>
    </location>
</feature>
<evidence type="ECO:0000313" key="3">
    <source>
        <dbReference type="Proteomes" id="UP000822476"/>
    </source>
</evidence>
<dbReference type="EMBL" id="JTDE01000866">
    <property type="protein sequence ID" value="KAF7260162.1"/>
    <property type="molecule type" value="Genomic_DNA"/>
</dbReference>